<feature type="transmembrane region" description="Helical" evidence="7">
    <location>
        <begin position="185"/>
        <end position="207"/>
    </location>
</feature>
<evidence type="ECO:0000313" key="10">
    <source>
        <dbReference type="Proteomes" id="UP000266340"/>
    </source>
</evidence>
<feature type="transmembrane region" description="Helical" evidence="7">
    <location>
        <begin position="78"/>
        <end position="102"/>
    </location>
</feature>
<protein>
    <submittedName>
        <fullName evidence="9">Carbohydrate ABC transporter permease</fullName>
    </submittedName>
</protein>
<dbReference type="EMBL" id="QXJM01000063">
    <property type="protein sequence ID" value="RIE00189.1"/>
    <property type="molecule type" value="Genomic_DNA"/>
</dbReference>
<dbReference type="GO" id="GO:0005886">
    <property type="term" value="C:plasma membrane"/>
    <property type="evidence" value="ECO:0007669"/>
    <property type="project" value="UniProtKB-SubCell"/>
</dbReference>
<evidence type="ECO:0000256" key="6">
    <source>
        <dbReference type="ARBA" id="ARBA00023136"/>
    </source>
</evidence>
<feature type="transmembrane region" description="Helical" evidence="7">
    <location>
        <begin position="9"/>
        <end position="34"/>
    </location>
</feature>
<keyword evidence="6 7" id="KW-0472">Membrane</keyword>
<feature type="transmembrane region" description="Helical" evidence="7">
    <location>
        <begin position="109"/>
        <end position="130"/>
    </location>
</feature>
<dbReference type="RefSeq" id="WP_119152643.1">
    <property type="nucleotide sequence ID" value="NZ_JBHSOV010000008.1"/>
</dbReference>
<dbReference type="InterPro" id="IPR035906">
    <property type="entry name" value="MetI-like_sf"/>
</dbReference>
<dbReference type="SUPFAM" id="SSF161098">
    <property type="entry name" value="MetI-like"/>
    <property type="match status" value="1"/>
</dbReference>
<comment type="caution">
    <text evidence="9">The sequence shown here is derived from an EMBL/GenBank/DDBJ whole genome shotgun (WGS) entry which is preliminary data.</text>
</comment>
<feature type="transmembrane region" description="Helical" evidence="7">
    <location>
        <begin position="244"/>
        <end position="265"/>
    </location>
</feature>
<evidence type="ECO:0000256" key="1">
    <source>
        <dbReference type="ARBA" id="ARBA00004651"/>
    </source>
</evidence>
<comment type="subcellular location">
    <subcellularLocation>
        <location evidence="1 7">Cell membrane</location>
        <topology evidence="1 7">Multi-pass membrane protein</topology>
    </subcellularLocation>
</comment>
<feature type="transmembrane region" description="Helical" evidence="7">
    <location>
        <begin position="142"/>
        <end position="159"/>
    </location>
</feature>
<keyword evidence="3" id="KW-1003">Cell membrane</keyword>
<feature type="transmembrane region" description="Helical" evidence="7">
    <location>
        <begin position="213"/>
        <end position="237"/>
    </location>
</feature>
<keyword evidence="10" id="KW-1185">Reference proteome</keyword>
<proteinExistence type="inferred from homology"/>
<evidence type="ECO:0000256" key="5">
    <source>
        <dbReference type="ARBA" id="ARBA00022989"/>
    </source>
</evidence>
<keyword evidence="4 7" id="KW-0812">Transmembrane</keyword>
<evidence type="ECO:0000259" key="8">
    <source>
        <dbReference type="PROSITE" id="PS50928"/>
    </source>
</evidence>
<evidence type="ECO:0000256" key="7">
    <source>
        <dbReference type="RuleBase" id="RU363032"/>
    </source>
</evidence>
<feature type="domain" description="ABC transmembrane type-1" evidence="8">
    <location>
        <begin position="74"/>
        <end position="265"/>
    </location>
</feature>
<organism evidence="9 10">
    <name type="scientific">Cohnella faecalis</name>
    <dbReference type="NCBI Taxonomy" id="2315694"/>
    <lineage>
        <taxon>Bacteria</taxon>
        <taxon>Bacillati</taxon>
        <taxon>Bacillota</taxon>
        <taxon>Bacilli</taxon>
        <taxon>Bacillales</taxon>
        <taxon>Paenibacillaceae</taxon>
        <taxon>Cohnella</taxon>
    </lineage>
</organism>
<dbReference type="GO" id="GO:0055085">
    <property type="term" value="P:transmembrane transport"/>
    <property type="evidence" value="ECO:0007669"/>
    <property type="project" value="InterPro"/>
</dbReference>
<dbReference type="CDD" id="cd06261">
    <property type="entry name" value="TM_PBP2"/>
    <property type="match status" value="1"/>
</dbReference>
<dbReference type="Gene3D" id="1.10.3720.10">
    <property type="entry name" value="MetI-like"/>
    <property type="match status" value="1"/>
</dbReference>
<dbReference type="Pfam" id="PF00528">
    <property type="entry name" value="BPD_transp_1"/>
    <property type="match status" value="1"/>
</dbReference>
<accession>A0A398CGI4</accession>
<dbReference type="AlphaFoldDB" id="A0A398CGI4"/>
<dbReference type="PANTHER" id="PTHR43744:SF2">
    <property type="entry name" value="ARABINOOLIGOSACCHARIDES TRANSPORT SYSTEM PERMEASE PROTEIN ARAQ"/>
    <property type="match status" value="1"/>
</dbReference>
<keyword evidence="2 7" id="KW-0813">Transport</keyword>
<evidence type="ECO:0000256" key="4">
    <source>
        <dbReference type="ARBA" id="ARBA00022692"/>
    </source>
</evidence>
<dbReference type="Proteomes" id="UP000266340">
    <property type="component" value="Unassembled WGS sequence"/>
</dbReference>
<dbReference type="PROSITE" id="PS50928">
    <property type="entry name" value="ABC_TM1"/>
    <property type="match status" value="1"/>
</dbReference>
<dbReference type="InterPro" id="IPR000515">
    <property type="entry name" value="MetI-like"/>
</dbReference>
<evidence type="ECO:0000256" key="3">
    <source>
        <dbReference type="ARBA" id="ARBA00022475"/>
    </source>
</evidence>
<gene>
    <name evidence="9" type="ORF">D3H35_29565</name>
</gene>
<reference evidence="9 10" key="1">
    <citation type="submission" date="2018-09" db="EMBL/GenBank/DDBJ databases">
        <title>Cohnella cavernae sp. nov., isolated from a karst cave.</title>
        <authorList>
            <person name="Zhu H."/>
        </authorList>
    </citation>
    <scope>NUCLEOTIDE SEQUENCE [LARGE SCALE GENOMIC DNA]</scope>
    <source>
        <strain evidence="9 10">K2E09-144</strain>
    </source>
</reference>
<sequence length="280" mass="31491">MKAKKRNELIVKIGIHATLILFAIIVLIPFYWLIVNSLKSTGDFYSLSKSLFPTRPTLDSYRELFNETLYMMWFKNSFIVSVLAVALGLLICTASGFAFASYNFKFKNIIFWTVLGTVAIPEIVTIIPVFNIMVNVGLIDKYASLILPYAVSMFGIFLIKQFIETSLPNEVLESARIDGLNEYGIYFRIVLPLIKPGIGVLAIFLWLNSWSSYFWPLIMIRSTEMMTLPLGLATLYANPYDLKYGVLMAGNLIATVPIIFIFLAAQKQFIEGLTVGAVKG</sequence>
<evidence type="ECO:0000256" key="2">
    <source>
        <dbReference type="ARBA" id="ARBA00022448"/>
    </source>
</evidence>
<evidence type="ECO:0000313" key="9">
    <source>
        <dbReference type="EMBL" id="RIE00189.1"/>
    </source>
</evidence>
<dbReference type="PANTHER" id="PTHR43744">
    <property type="entry name" value="ABC TRANSPORTER PERMEASE PROTEIN MG189-RELATED-RELATED"/>
    <property type="match status" value="1"/>
</dbReference>
<dbReference type="OrthoDB" id="9771544at2"/>
<name>A0A398CGI4_9BACL</name>
<comment type="similarity">
    <text evidence="7">Belongs to the binding-protein-dependent transport system permease family.</text>
</comment>
<keyword evidence="5 7" id="KW-1133">Transmembrane helix</keyword>